<dbReference type="InterPro" id="IPR007325">
    <property type="entry name" value="KFase/CYL"/>
</dbReference>
<dbReference type="Gene3D" id="3.50.30.50">
    <property type="entry name" value="Putative cyclase"/>
    <property type="match status" value="1"/>
</dbReference>
<dbReference type="SUPFAM" id="SSF102198">
    <property type="entry name" value="Putative cyclase"/>
    <property type="match status" value="1"/>
</dbReference>
<dbReference type="PANTHER" id="PTHR31118">
    <property type="entry name" value="CYCLASE-LIKE PROTEIN 2"/>
    <property type="match status" value="1"/>
</dbReference>
<evidence type="ECO:0000313" key="3">
    <source>
        <dbReference type="Proteomes" id="UP000807342"/>
    </source>
</evidence>
<proteinExistence type="inferred from homology"/>
<comment type="caution">
    <text evidence="2">The sequence shown here is derived from an EMBL/GenBank/DDBJ whole genome shotgun (WGS) entry which is preliminary data.</text>
</comment>
<dbReference type="Pfam" id="PF04199">
    <property type="entry name" value="Cyclase"/>
    <property type="match status" value="1"/>
</dbReference>
<dbReference type="GO" id="GO:0019441">
    <property type="term" value="P:L-tryptophan catabolic process to kynurenine"/>
    <property type="evidence" value="ECO:0007669"/>
    <property type="project" value="InterPro"/>
</dbReference>
<organism evidence="2 3">
    <name type="scientific">Macrolepiota fuliginosa MF-IS2</name>
    <dbReference type="NCBI Taxonomy" id="1400762"/>
    <lineage>
        <taxon>Eukaryota</taxon>
        <taxon>Fungi</taxon>
        <taxon>Dikarya</taxon>
        <taxon>Basidiomycota</taxon>
        <taxon>Agaricomycotina</taxon>
        <taxon>Agaricomycetes</taxon>
        <taxon>Agaricomycetidae</taxon>
        <taxon>Agaricales</taxon>
        <taxon>Agaricineae</taxon>
        <taxon>Agaricaceae</taxon>
        <taxon>Macrolepiota</taxon>
    </lineage>
</organism>
<protein>
    <submittedName>
        <fullName evidence="2">Cyclase</fullName>
    </submittedName>
</protein>
<evidence type="ECO:0000256" key="1">
    <source>
        <dbReference type="ARBA" id="ARBA00007865"/>
    </source>
</evidence>
<accession>A0A9P6C4H1</accession>
<dbReference type="OrthoDB" id="7108654at2759"/>
<gene>
    <name evidence="2" type="ORF">P691DRAFT_729964</name>
</gene>
<evidence type="ECO:0000313" key="2">
    <source>
        <dbReference type="EMBL" id="KAF9448253.1"/>
    </source>
</evidence>
<reference evidence="2" key="1">
    <citation type="submission" date="2020-11" db="EMBL/GenBank/DDBJ databases">
        <authorList>
            <consortium name="DOE Joint Genome Institute"/>
            <person name="Ahrendt S."/>
            <person name="Riley R."/>
            <person name="Andreopoulos W."/>
            <person name="Labutti K."/>
            <person name="Pangilinan J."/>
            <person name="Ruiz-Duenas F.J."/>
            <person name="Barrasa J.M."/>
            <person name="Sanchez-Garcia M."/>
            <person name="Camarero S."/>
            <person name="Miyauchi S."/>
            <person name="Serrano A."/>
            <person name="Linde D."/>
            <person name="Babiker R."/>
            <person name="Drula E."/>
            <person name="Ayuso-Fernandez I."/>
            <person name="Pacheco R."/>
            <person name="Padilla G."/>
            <person name="Ferreira P."/>
            <person name="Barriuso J."/>
            <person name="Kellner H."/>
            <person name="Castanera R."/>
            <person name="Alfaro M."/>
            <person name="Ramirez L."/>
            <person name="Pisabarro A.G."/>
            <person name="Kuo A."/>
            <person name="Tritt A."/>
            <person name="Lipzen A."/>
            <person name="He G."/>
            <person name="Yan M."/>
            <person name="Ng V."/>
            <person name="Cullen D."/>
            <person name="Martin F."/>
            <person name="Rosso M.-N."/>
            <person name="Henrissat B."/>
            <person name="Hibbett D."/>
            <person name="Martinez A.T."/>
            <person name="Grigoriev I.V."/>
        </authorList>
    </citation>
    <scope>NUCLEOTIDE SEQUENCE</scope>
    <source>
        <strain evidence="2">MF-IS2</strain>
    </source>
</reference>
<keyword evidence="3" id="KW-1185">Reference proteome</keyword>
<dbReference type="PANTHER" id="PTHR31118:SF12">
    <property type="entry name" value="CYCLASE-LIKE PROTEIN 2"/>
    <property type="match status" value="1"/>
</dbReference>
<comment type="similarity">
    <text evidence="1">Belongs to the Cyclase 1 superfamily.</text>
</comment>
<sequence length="227" mass="24500">MASTSRKLYDLTHSLNPQIQVYPGDPKYAATPLTTVAADGYQIHGLSFGSHTGTHIDAPSHFVQGGDTIDQIPLDQLVRPAVVIDVSKSGTVRPKQKITWSDIQPYENELKPGVIALIYMGWYEKWGTQEYFDHPYLTKDAAEGLIACGIRVVGVDTLNPDETVAEGEGENGFGFHSVLLGAGGIIAENVTNLKPLVGLPGLHVSLLPLKLEGIDGSPVRAIAWQMD</sequence>
<dbReference type="GO" id="GO:0004061">
    <property type="term" value="F:arylformamidase activity"/>
    <property type="evidence" value="ECO:0007669"/>
    <property type="project" value="InterPro"/>
</dbReference>
<dbReference type="InterPro" id="IPR037175">
    <property type="entry name" value="KFase_sf"/>
</dbReference>
<dbReference type="EMBL" id="MU151167">
    <property type="protein sequence ID" value="KAF9448253.1"/>
    <property type="molecule type" value="Genomic_DNA"/>
</dbReference>
<name>A0A9P6C4H1_9AGAR</name>
<dbReference type="Proteomes" id="UP000807342">
    <property type="component" value="Unassembled WGS sequence"/>
</dbReference>
<dbReference type="AlphaFoldDB" id="A0A9P6C4H1"/>